<dbReference type="Gene3D" id="3.90.420.10">
    <property type="entry name" value="Oxidoreductase, molybdopterin-binding domain"/>
    <property type="match status" value="1"/>
</dbReference>
<comment type="cofactor">
    <cofactor evidence="1">
        <name>Mo-molybdopterin</name>
        <dbReference type="ChEBI" id="CHEBI:71302"/>
    </cofactor>
</comment>
<protein>
    <submittedName>
        <fullName evidence="8">Oxidase</fullName>
    </submittedName>
</protein>
<evidence type="ECO:0000256" key="5">
    <source>
        <dbReference type="SAM" id="SignalP"/>
    </source>
</evidence>
<evidence type="ECO:0000313" key="9">
    <source>
        <dbReference type="Proteomes" id="UP000681075"/>
    </source>
</evidence>
<dbReference type="GO" id="GO:0006790">
    <property type="term" value="P:sulfur compound metabolic process"/>
    <property type="evidence" value="ECO:0007669"/>
    <property type="project" value="TreeGrafter"/>
</dbReference>
<evidence type="ECO:0000256" key="2">
    <source>
        <dbReference type="ARBA" id="ARBA00022505"/>
    </source>
</evidence>
<dbReference type="GO" id="GO:0008482">
    <property type="term" value="F:sulfite oxidase activity"/>
    <property type="evidence" value="ECO:0007669"/>
    <property type="project" value="TreeGrafter"/>
</dbReference>
<keyword evidence="4" id="KW-0560">Oxidoreductase</keyword>
<dbReference type="InterPro" id="IPR036374">
    <property type="entry name" value="OxRdtase_Mopterin-bd_sf"/>
</dbReference>
<keyword evidence="5" id="KW-0732">Signal</keyword>
<organism evidence="8 9">
    <name type="scientific">Roseiterribacter gracilis</name>
    <dbReference type="NCBI Taxonomy" id="2812848"/>
    <lineage>
        <taxon>Bacteria</taxon>
        <taxon>Pseudomonadati</taxon>
        <taxon>Pseudomonadota</taxon>
        <taxon>Alphaproteobacteria</taxon>
        <taxon>Rhodospirillales</taxon>
        <taxon>Roseiterribacteraceae</taxon>
        <taxon>Roseiterribacter</taxon>
    </lineage>
</organism>
<dbReference type="GO" id="GO:0043546">
    <property type="term" value="F:molybdopterin cofactor binding"/>
    <property type="evidence" value="ECO:0007669"/>
    <property type="project" value="TreeGrafter"/>
</dbReference>
<dbReference type="Pfam" id="PF03404">
    <property type="entry name" value="Mo-co_dimer"/>
    <property type="match status" value="1"/>
</dbReference>
<dbReference type="Pfam" id="PF00174">
    <property type="entry name" value="Oxidored_molyb"/>
    <property type="match status" value="1"/>
</dbReference>
<reference evidence="8" key="1">
    <citation type="submission" date="2021-02" db="EMBL/GenBank/DDBJ databases">
        <title>Genome sequence of Rhodospirillales sp. strain TMPK1 isolated from soil.</title>
        <authorList>
            <person name="Nakai R."/>
            <person name="Kusada H."/>
            <person name="Tamaki H."/>
        </authorList>
    </citation>
    <scope>NUCLEOTIDE SEQUENCE</scope>
    <source>
        <strain evidence="8">TMPK1</strain>
    </source>
</reference>
<dbReference type="AlphaFoldDB" id="A0A8S8XCR2"/>
<dbReference type="InterPro" id="IPR005066">
    <property type="entry name" value="MoCF_OxRdtse_dimer"/>
</dbReference>
<dbReference type="PRINTS" id="PR00407">
    <property type="entry name" value="EUMOPTERIN"/>
</dbReference>
<accession>A0A8S8XCR2</accession>
<name>A0A8S8XCR2_9PROT</name>
<gene>
    <name evidence="8" type="ORF">TMPK1_12330</name>
</gene>
<evidence type="ECO:0000259" key="6">
    <source>
        <dbReference type="Pfam" id="PF00174"/>
    </source>
</evidence>
<sequence length="406" mass="45091">MDVTRRDLLRASSQSALLSMLPVAALAAPTFEDALPDGVRDGATLEALPGKKPLIKLSYRPPNYETPINYFDQLWTPNDAFFVRYHLAVIPEVDAKEWRLKIGGDGATTPFELTLDQLTKQFEQVEIPAVCMCSGNRRGLFQPHVPGVQWGHGAIGNAKWKGVRLKDVLAKAGVKKEAIELRMDGADSAPLDKTPDFVKSIPLWKALDDSVLIATHMNGQPLPHWNGYPARIIVPGWTATYWMKHITSLELLTKPLDNFWMKTAYRIPQGKFPVVQRFLGQETEINAPITEMLVNSLLTNITNGQKVKVGQQVEIRGMAWDGGYGIRTVEISSDGGTTWTPATLADDPGRFSFRPFNFRFQPKTSGKVVIVARATNKLGQTQTTELIPNPSGYHHNVMHRVTLDVG</sequence>
<keyword evidence="2" id="KW-0500">Molybdenum</keyword>
<dbReference type="GO" id="GO:0030151">
    <property type="term" value="F:molybdenum ion binding"/>
    <property type="evidence" value="ECO:0007669"/>
    <property type="project" value="InterPro"/>
</dbReference>
<dbReference type="PANTHER" id="PTHR19372:SF7">
    <property type="entry name" value="SULFITE OXIDASE, MITOCHONDRIAL"/>
    <property type="match status" value="1"/>
</dbReference>
<feature type="signal peptide" evidence="5">
    <location>
        <begin position="1"/>
        <end position="27"/>
    </location>
</feature>
<dbReference type="RefSeq" id="WP_420242097.1">
    <property type="nucleotide sequence ID" value="NZ_BOPV01000001.1"/>
</dbReference>
<evidence type="ECO:0000256" key="3">
    <source>
        <dbReference type="ARBA" id="ARBA00022723"/>
    </source>
</evidence>
<dbReference type="GO" id="GO:0020037">
    <property type="term" value="F:heme binding"/>
    <property type="evidence" value="ECO:0007669"/>
    <property type="project" value="TreeGrafter"/>
</dbReference>
<dbReference type="SUPFAM" id="SSF81296">
    <property type="entry name" value="E set domains"/>
    <property type="match status" value="1"/>
</dbReference>
<evidence type="ECO:0000259" key="7">
    <source>
        <dbReference type="Pfam" id="PF03404"/>
    </source>
</evidence>
<dbReference type="PROSITE" id="PS51318">
    <property type="entry name" value="TAT"/>
    <property type="match status" value="1"/>
</dbReference>
<feature type="chain" id="PRO_5035891014" evidence="5">
    <location>
        <begin position="28"/>
        <end position="406"/>
    </location>
</feature>
<keyword evidence="3" id="KW-0479">Metal-binding</keyword>
<dbReference type="InterPro" id="IPR006311">
    <property type="entry name" value="TAT_signal"/>
</dbReference>
<comment type="caution">
    <text evidence="8">The sequence shown here is derived from an EMBL/GenBank/DDBJ whole genome shotgun (WGS) entry which is preliminary data.</text>
</comment>
<feature type="domain" description="Moybdenum cofactor oxidoreductase dimerisation" evidence="7">
    <location>
        <begin position="288"/>
        <end position="404"/>
    </location>
</feature>
<dbReference type="InterPro" id="IPR014756">
    <property type="entry name" value="Ig_E-set"/>
</dbReference>
<evidence type="ECO:0000313" key="8">
    <source>
        <dbReference type="EMBL" id="GIL38996.1"/>
    </source>
</evidence>
<dbReference type="Gene3D" id="2.60.40.650">
    <property type="match status" value="1"/>
</dbReference>
<keyword evidence="9" id="KW-1185">Reference proteome</keyword>
<feature type="domain" description="Oxidoreductase molybdopterin-binding" evidence="6">
    <location>
        <begin position="90"/>
        <end position="260"/>
    </location>
</feature>
<dbReference type="EMBL" id="BOPV01000001">
    <property type="protein sequence ID" value="GIL38996.1"/>
    <property type="molecule type" value="Genomic_DNA"/>
</dbReference>
<dbReference type="InterPro" id="IPR008335">
    <property type="entry name" value="Mopterin_OxRdtase_euk"/>
</dbReference>
<dbReference type="PANTHER" id="PTHR19372">
    <property type="entry name" value="SULFITE REDUCTASE"/>
    <property type="match status" value="1"/>
</dbReference>
<dbReference type="Proteomes" id="UP000681075">
    <property type="component" value="Unassembled WGS sequence"/>
</dbReference>
<dbReference type="SUPFAM" id="SSF56524">
    <property type="entry name" value="Oxidoreductase molybdopterin-binding domain"/>
    <property type="match status" value="1"/>
</dbReference>
<evidence type="ECO:0000256" key="4">
    <source>
        <dbReference type="ARBA" id="ARBA00023002"/>
    </source>
</evidence>
<proteinExistence type="predicted"/>
<dbReference type="InterPro" id="IPR000572">
    <property type="entry name" value="OxRdtase_Mopterin-bd_dom"/>
</dbReference>
<evidence type="ECO:0000256" key="1">
    <source>
        <dbReference type="ARBA" id="ARBA00001924"/>
    </source>
</evidence>